<sequence>MIETHAHLYAEKFDEDRSEMLSRAEEAGVEKFYMPNIDHESIEPMLEVEDKYPHTVATMGVHPSSIEKHFEKQLYEVEDWLNKRKFVAIGEIGLDFYWDKSLMEEQKEALKIQIGLAKQHQVPIILHCRDSFQDTYEIVKEMKDENLKGVFHCFSGTAEDAQKVIDLDFYIGIGGIVTFKNGGLAEHISKIDVNRMVLETDAPYLAPTPKRGKRNEPAYLELIAQKIADLKRMPKEELISVTSTNAKALFS</sequence>
<dbReference type="SUPFAM" id="SSF51556">
    <property type="entry name" value="Metallo-dependent hydrolases"/>
    <property type="match status" value="1"/>
</dbReference>
<dbReference type="GO" id="GO:0004536">
    <property type="term" value="F:DNA nuclease activity"/>
    <property type="evidence" value="ECO:0007669"/>
    <property type="project" value="InterPro"/>
</dbReference>
<dbReference type="PANTHER" id="PTHR46124">
    <property type="entry name" value="D-AMINOACYL-TRNA DEACYLASE"/>
    <property type="match status" value="1"/>
</dbReference>
<feature type="binding site" evidence="4">
    <location>
        <position position="201"/>
    </location>
    <ligand>
        <name>a divalent metal cation</name>
        <dbReference type="ChEBI" id="CHEBI:60240"/>
        <label>1</label>
    </ligand>
</feature>
<dbReference type="GO" id="GO:0016788">
    <property type="term" value="F:hydrolase activity, acting on ester bonds"/>
    <property type="evidence" value="ECO:0007669"/>
    <property type="project" value="InterPro"/>
</dbReference>
<dbReference type="PANTHER" id="PTHR46124:SF4">
    <property type="entry name" value="HYDROLASE TATD"/>
    <property type="match status" value="1"/>
</dbReference>
<protein>
    <submittedName>
        <fullName evidence="5">TatD DNase family protein</fullName>
    </submittedName>
</protein>
<dbReference type="EMBL" id="FXAW01000001">
    <property type="protein sequence ID" value="SMG12354.1"/>
    <property type="molecule type" value="Genomic_DNA"/>
</dbReference>
<evidence type="ECO:0000256" key="1">
    <source>
        <dbReference type="ARBA" id="ARBA00009275"/>
    </source>
</evidence>
<evidence type="ECO:0000313" key="6">
    <source>
        <dbReference type="Proteomes" id="UP000193804"/>
    </source>
</evidence>
<feature type="binding site" evidence="4">
    <location>
        <position position="91"/>
    </location>
    <ligand>
        <name>a divalent metal cation</name>
        <dbReference type="ChEBI" id="CHEBI:60240"/>
        <label>1</label>
    </ligand>
</feature>
<dbReference type="NCBIfam" id="TIGR00010">
    <property type="entry name" value="YchF/TatD family DNA exonuclease"/>
    <property type="match status" value="1"/>
</dbReference>
<dbReference type="Proteomes" id="UP000193804">
    <property type="component" value="Unassembled WGS sequence"/>
</dbReference>
<keyword evidence="6" id="KW-1185">Reference proteome</keyword>
<dbReference type="InterPro" id="IPR015991">
    <property type="entry name" value="TatD/YcfH-like"/>
</dbReference>
<feature type="binding site" evidence="4">
    <location>
        <position position="5"/>
    </location>
    <ligand>
        <name>a divalent metal cation</name>
        <dbReference type="ChEBI" id="CHEBI:60240"/>
        <label>1</label>
    </ligand>
</feature>
<evidence type="ECO:0000256" key="4">
    <source>
        <dbReference type="PIRSR" id="PIRSR005902-1"/>
    </source>
</evidence>
<proteinExistence type="inferred from homology"/>
<accession>A0A1X7ICL2</accession>
<dbReference type="STRING" id="1028.SAMN05661096_00493"/>
<comment type="similarity">
    <text evidence="1">Belongs to the metallo-dependent hydrolases superfamily. TatD-type hydrolase family.</text>
</comment>
<dbReference type="OrthoDB" id="9810005at2"/>
<name>A0A1X7ICL2_9BACT</name>
<keyword evidence="2 4" id="KW-0479">Metal-binding</keyword>
<dbReference type="RefSeq" id="WP_085515497.1">
    <property type="nucleotide sequence ID" value="NZ_FXAW01000001.1"/>
</dbReference>
<dbReference type="FunFam" id="3.20.20.140:FF:000005">
    <property type="entry name" value="TatD family hydrolase"/>
    <property type="match status" value="1"/>
</dbReference>
<keyword evidence="3" id="KW-0378">Hydrolase</keyword>
<feature type="binding site" evidence="4">
    <location>
        <position position="127"/>
    </location>
    <ligand>
        <name>a divalent metal cation</name>
        <dbReference type="ChEBI" id="CHEBI:60240"/>
        <label>2</label>
    </ligand>
</feature>
<dbReference type="GO" id="GO:0046872">
    <property type="term" value="F:metal ion binding"/>
    <property type="evidence" value="ECO:0007669"/>
    <property type="project" value="UniProtKB-KW"/>
</dbReference>
<dbReference type="GO" id="GO:0005829">
    <property type="term" value="C:cytosol"/>
    <property type="evidence" value="ECO:0007669"/>
    <property type="project" value="TreeGrafter"/>
</dbReference>
<dbReference type="PIRSF" id="PIRSF005902">
    <property type="entry name" value="DNase_TatD"/>
    <property type="match status" value="1"/>
</dbReference>
<dbReference type="Gene3D" id="3.20.20.140">
    <property type="entry name" value="Metal-dependent hydrolases"/>
    <property type="match status" value="1"/>
</dbReference>
<feature type="binding site" evidence="4">
    <location>
        <position position="152"/>
    </location>
    <ligand>
        <name>a divalent metal cation</name>
        <dbReference type="ChEBI" id="CHEBI:60240"/>
        <label>2</label>
    </ligand>
</feature>
<dbReference type="AlphaFoldDB" id="A0A1X7ICL2"/>
<dbReference type="InterPro" id="IPR032466">
    <property type="entry name" value="Metal_Hydrolase"/>
</dbReference>
<organism evidence="5 6">
    <name type="scientific">Marivirga sericea</name>
    <dbReference type="NCBI Taxonomy" id="1028"/>
    <lineage>
        <taxon>Bacteria</taxon>
        <taxon>Pseudomonadati</taxon>
        <taxon>Bacteroidota</taxon>
        <taxon>Cytophagia</taxon>
        <taxon>Cytophagales</taxon>
        <taxon>Marivirgaceae</taxon>
        <taxon>Marivirga</taxon>
    </lineage>
</organism>
<dbReference type="Pfam" id="PF01026">
    <property type="entry name" value="TatD_DNase"/>
    <property type="match status" value="1"/>
</dbReference>
<feature type="binding site" evidence="4">
    <location>
        <position position="7"/>
    </location>
    <ligand>
        <name>a divalent metal cation</name>
        <dbReference type="ChEBI" id="CHEBI:60240"/>
        <label>1</label>
    </ligand>
</feature>
<dbReference type="CDD" id="cd01310">
    <property type="entry name" value="TatD_DNAse"/>
    <property type="match status" value="1"/>
</dbReference>
<dbReference type="InterPro" id="IPR001130">
    <property type="entry name" value="TatD-like"/>
</dbReference>
<evidence type="ECO:0000256" key="2">
    <source>
        <dbReference type="ARBA" id="ARBA00022723"/>
    </source>
</evidence>
<gene>
    <name evidence="5" type="ORF">SAMN05661096_00493</name>
</gene>
<evidence type="ECO:0000313" key="5">
    <source>
        <dbReference type="EMBL" id="SMG12354.1"/>
    </source>
</evidence>
<evidence type="ECO:0000256" key="3">
    <source>
        <dbReference type="ARBA" id="ARBA00022801"/>
    </source>
</evidence>
<reference evidence="6" key="1">
    <citation type="submission" date="2017-04" db="EMBL/GenBank/DDBJ databases">
        <authorList>
            <person name="Varghese N."/>
            <person name="Submissions S."/>
        </authorList>
    </citation>
    <scope>NUCLEOTIDE SEQUENCE [LARGE SCALE GENOMIC DNA]</scope>
    <source>
        <strain evidence="6">DSM 4125</strain>
    </source>
</reference>